<evidence type="ECO:0000313" key="4">
    <source>
        <dbReference type="Proteomes" id="UP001385951"/>
    </source>
</evidence>
<accession>A0AAW0GEI8</accession>
<dbReference type="AlphaFoldDB" id="A0AAW0GEI8"/>
<organism evidence="3 4">
    <name type="scientific">Cerrena zonata</name>
    <dbReference type="NCBI Taxonomy" id="2478898"/>
    <lineage>
        <taxon>Eukaryota</taxon>
        <taxon>Fungi</taxon>
        <taxon>Dikarya</taxon>
        <taxon>Basidiomycota</taxon>
        <taxon>Agaricomycotina</taxon>
        <taxon>Agaricomycetes</taxon>
        <taxon>Polyporales</taxon>
        <taxon>Cerrenaceae</taxon>
        <taxon>Cerrena</taxon>
    </lineage>
</organism>
<sequence length="168" mass="18765">MSVVVKQGSNFSGHRRRDDSQGSKGGPEVNTSSAGKEYPSQFARPEPPKQNTTKRYLTYCIQAIKLIVALLVSLFILYVLIDNYNSRRGAEEVSIDDVNDASNESAPEDTSVKDAQDPIQPKPTRPDPEPKSKSARMFVLLLDVLFVFLFVAILSIYVYEEVVERLPV</sequence>
<feature type="region of interest" description="Disordered" evidence="1">
    <location>
        <begin position="1"/>
        <end position="51"/>
    </location>
</feature>
<keyword evidence="2" id="KW-0812">Transmembrane</keyword>
<proteinExistence type="predicted"/>
<evidence type="ECO:0000256" key="2">
    <source>
        <dbReference type="SAM" id="Phobius"/>
    </source>
</evidence>
<keyword evidence="2" id="KW-0472">Membrane</keyword>
<feature type="region of interest" description="Disordered" evidence="1">
    <location>
        <begin position="93"/>
        <end position="132"/>
    </location>
</feature>
<keyword evidence="2" id="KW-1133">Transmembrane helix</keyword>
<reference evidence="3 4" key="1">
    <citation type="submission" date="2022-09" db="EMBL/GenBank/DDBJ databases">
        <authorList>
            <person name="Palmer J.M."/>
        </authorList>
    </citation>
    <scope>NUCLEOTIDE SEQUENCE [LARGE SCALE GENOMIC DNA]</scope>
    <source>
        <strain evidence="3 4">DSM 7382</strain>
    </source>
</reference>
<dbReference type="Proteomes" id="UP001385951">
    <property type="component" value="Unassembled WGS sequence"/>
</dbReference>
<gene>
    <name evidence="3" type="ORF">QCA50_005994</name>
</gene>
<protein>
    <submittedName>
        <fullName evidence="3">Uncharacterized protein</fullName>
    </submittedName>
</protein>
<evidence type="ECO:0000313" key="3">
    <source>
        <dbReference type="EMBL" id="KAK7690892.1"/>
    </source>
</evidence>
<evidence type="ECO:0000256" key="1">
    <source>
        <dbReference type="SAM" id="MobiDB-lite"/>
    </source>
</evidence>
<dbReference type="EMBL" id="JASBNA010000006">
    <property type="protein sequence ID" value="KAK7690892.1"/>
    <property type="molecule type" value="Genomic_DNA"/>
</dbReference>
<keyword evidence="4" id="KW-1185">Reference proteome</keyword>
<name>A0AAW0GEI8_9APHY</name>
<comment type="caution">
    <text evidence="3">The sequence shown here is derived from an EMBL/GenBank/DDBJ whole genome shotgun (WGS) entry which is preliminary data.</text>
</comment>
<feature type="transmembrane region" description="Helical" evidence="2">
    <location>
        <begin position="138"/>
        <end position="159"/>
    </location>
</feature>
<feature type="transmembrane region" description="Helical" evidence="2">
    <location>
        <begin position="56"/>
        <end position="81"/>
    </location>
</feature>